<dbReference type="AlphaFoldDB" id="A0A172ZCB5"/>
<dbReference type="OrthoDB" id="5166699at2"/>
<dbReference type="InterPro" id="IPR029063">
    <property type="entry name" value="SAM-dependent_MTases_sf"/>
</dbReference>
<reference evidence="5" key="1">
    <citation type="submission" date="2015-10" db="EMBL/GenBank/DDBJ databases">
        <title>Genome of Paenibacillus bovis sp. nov.</title>
        <authorList>
            <person name="Wu Z."/>
            <person name="Gao C."/>
            <person name="Liu Z."/>
            <person name="Zheng H."/>
        </authorList>
    </citation>
    <scope>NUCLEOTIDE SEQUENCE [LARGE SCALE GENOMIC DNA]</scope>
    <source>
        <strain evidence="5">BD3526</strain>
    </source>
</reference>
<evidence type="ECO:0000256" key="2">
    <source>
        <dbReference type="ARBA" id="ARBA00022679"/>
    </source>
</evidence>
<keyword evidence="5" id="KW-1185">Reference proteome</keyword>
<dbReference type="InterPro" id="IPR011990">
    <property type="entry name" value="TPR-like_helical_dom_sf"/>
</dbReference>
<reference evidence="4 5" key="2">
    <citation type="journal article" date="2016" name="Int. J. Syst. Evol. Microbiol.">
        <title>Paenibacillus bovis sp. nov., isolated from raw yak (Bos grunniens) milk.</title>
        <authorList>
            <person name="Gao C."/>
            <person name="Han J."/>
            <person name="Liu Z."/>
            <person name="Xu X."/>
            <person name="Hang F."/>
            <person name="Wu Z."/>
        </authorList>
    </citation>
    <scope>NUCLEOTIDE SEQUENCE [LARGE SCALE GENOMIC DNA]</scope>
    <source>
        <strain evidence="4 5">BD3526</strain>
    </source>
</reference>
<keyword evidence="2" id="KW-0808">Transferase</keyword>
<dbReference type="SUPFAM" id="SSF48452">
    <property type="entry name" value="TPR-like"/>
    <property type="match status" value="1"/>
</dbReference>
<sequence length="520" mass="59692">MTDNNTPVYRFSEAPIWNLLWEYYEEEGLRAWSNDQVPQYVTSNPMIGDAYAEMIFGFLQDRANQGFGSEPVYIVELGAGAGRLAYHVIHELRELIDYAGIDVPNFCYVMTDLAMNNVTAWQQHPALQSFIAEGIVDFARFNAVEDTELHLAVSGKVIKQGDLKQPVLVVANYFFDGIPQDLIYIGDGKVHEVDVAVQYPESDGVLKASERISQIQLDYTYRHAPEYEQDDYPYRSVIAMYQEHMEDSHILFPAAAFTCLDRLNALSEAGFLLITADKGDHLMEKWQFAEPPELILHGSFSFTANYHAMQQVYEQRGAEVLFPTQHYSSINIGCILSLEKPAKYPNMRLAYRRSVERFGPDEFFSLKLWVDQHLDSIGLQQILSFWRLGGYDAEFFIQTTKQISSLMPEATDDEKEDILSGIETMWSSYYVMEHQHYDLALDIGLVLFEMDMYEQSKRFLEISVAGEKEEVVSTVYYCLAISCFELDQIEEGAQYLRKLLEVEPDHEEALALISHFESME</sequence>
<name>A0A172ZCB5_9BACL</name>
<dbReference type="RefSeq" id="WP_060531559.1">
    <property type="nucleotide sequence ID" value="NZ_CP013023.1"/>
</dbReference>
<evidence type="ECO:0000313" key="5">
    <source>
        <dbReference type="Proteomes" id="UP000078148"/>
    </source>
</evidence>
<evidence type="ECO:0000256" key="1">
    <source>
        <dbReference type="ARBA" id="ARBA00022603"/>
    </source>
</evidence>
<dbReference type="InterPro" id="IPR003788">
    <property type="entry name" value="NDUFAF7"/>
</dbReference>
<accession>A0A172ZCB5</accession>
<organism evidence="4 5">
    <name type="scientific">Paenibacillus bovis</name>
    <dbReference type="NCBI Taxonomy" id="1616788"/>
    <lineage>
        <taxon>Bacteria</taxon>
        <taxon>Bacillati</taxon>
        <taxon>Bacillota</taxon>
        <taxon>Bacilli</taxon>
        <taxon>Bacillales</taxon>
        <taxon>Paenibacillaceae</taxon>
        <taxon>Paenibacillus</taxon>
    </lineage>
</organism>
<dbReference type="GO" id="GO:0032259">
    <property type="term" value="P:methylation"/>
    <property type="evidence" value="ECO:0007669"/>
    <property type="project" value="UniProtKB-KW"/>
</dbReference>
<dbReference type="Proteomes" id="UP000078148">
    <property type="component" value="Chromosome"/>
</dbReference>
<evidence type="ECO:0000256" key="3">
    <source>
        <dbReference type="PROSITE-ProRule" id="PRU00339"/>
    </source>
</evidence>
<keyword evidence="1" id="KW-0489">Methyltransferase</keyword>
<dbReference type="EMBL" id="CP013023">
    <property type="protein sequence ID" value="ANF95012.1"/>
    <property type="molecule type" value="Genomic_DNA"/>
</dbReference>
<dbReference type="SUPFAM" id="SSF53335">
    <property type="entry name" value="S-adenosyl-L-methionine-dependent methyltransferases"/>
    <property type="match status" value="1"/>
</dbReference>
<dbReference type="Pfam" id="PF02636">
    <property type="entry name" value="Methyltransf_28"/>
    <property type="match status" value="1"/>
</dbReference>
<gene>
    <name evidence="4" type="ORF">AR543_02495</name>
</gene>
<dbReference type="PROSITE" id="PS50005">
    <property type="entry name" value="TPR"/>
    <property type="match status" value="1"/>
</dbReference>
<feature type="repeat" description="TPR" evidence="3">
    <location>
        <begin position="473"/>
        <end position="506"/>
    </location>
</feature>
<proteinExistence type="predicted"/>
<dbReference type="Gene3D" id="3.40.50.12710">
    <property type="match status" value="1"/>
</dbReference>
<evidence type="ECO:0000313" key="4">
    <source>
        <dbReference type="EMBL" id="ANF95012.1"/>
    </source>
</evidence>
<dbReference type="STRING" id="1616788.AR543_02495"/>
<dbReference type="InterPro" id="IPR019734">
    <property type="entry name" value="TPR_rpt"/>
</dbReference>
<dbReference type="KEGG" id="pbv:AR543_02495"/>
<keyword evidence="3" id="KW-0802">TPR repeat</keyword>
<protein>
    <submittedName>
        <fullName evidence="4">Uncharacterized protein</fullName>
    </submittedName>
</protein>
<dbReference type="Gene3D" id="1.25.40.10">
    <property type="entry name" value="Tetratricopeptide repeat domain"/>
    <property type="match status" value="1"/>
</dbReference>
<dbReference type="GO" id="GO:0008168">
    <property type="term" value="F:methyltransferase activity"/>
    <property type="evidence" value="ECO:0007669"/>
    <property type="project" value="UniProtKB-KW"/>
</dbReference>
<dbReference type="InterPro" id="IPR038375">
    <property type="entry name" value="NDUFAF7_sf"/>
</dbReference>